<dbReference type="GO" id="GO:0042602">
    <property type="term" value="F:riboflavin reductase (NADPH) activity"/>
    <property type="evidence" value="ECO:0007669"/>
    <property type="project" value="TreeGrafter"/>
</dbReference>
<organism evidence="3 4">
    <name type="scientific">Nakamurella multipartita (strain ATCC 700099 / DSM 44233 / CIP 104796 / JCM 9543 / NBRC 105858 / Y-104)</name>
    <name type="common">Microsphaera multipartita</name>
    <dbReference type="NCBI Taxonomy" id="479431"/>
    <lineage>
        <taxon>Bacteria</taxon>
        <taxon>Bacillati</taxon>
        <taxon>Actinomycetota</taxon>
        <taxon>Actinomycetes</taxon>
        <taxon>Nakamurellales</taxon>
        <taxon>Nakamurellaceae</taxon>
        <taxon>Nakamurella</taxon>
    </lineage>
</organism>
<evidence type="ECO:0000313" key="4">
    <source>
        <dbReference type="Proteomes" id="UP000002218"/>
    </source>
</evidence>
<keyword evidence="4" id="KW-1185">Reference proteome</keyword>
<dbReference type="InParanoid" id="C8XB98"/>
<dbReference type="InterPro" id="IPR050268">
    <property type="entry name" value="NADH-dep_flavin_reductase"/>
</dbReference>
<feature type="domain" description="Flavin reductase like" evidence="2">
    <location>
        <begin position="14"/>
        <end position="161"/>
    </location>
</feature>
<dbReference type="SUPFAM" id="SSF50475">
    <property type="entry name" value="FMN-binding split barrel"/>
    <property type="match status" value="1"/>
</dbReference>
<gene>
    <name evidence="3" type="ordered locus">Namu_5120</name>
</gene>
<keyword evidence="1" id="KW-0560">Oxidoreductase</keyword>
<sequence>MTAGCDPSEFRSVMGRFVTGVTVVTVVDGAGPHGVTVNSFTSLSLDPPLIGVCVRRAGRSAAALRRSTHFGVSILGAGQEELGRFFARADRPSGVGAFDRVPHRIGVAEVPLIDGAAAQLECLVRQRIRAGDHLMYVGEVIGLRLDGAVDSLAFHRGRFLSVA</sequence>
<dbReference type="SMART" id="SM00903">
    <property type="entry name" value="Flavin_Reduct"/>
    <property type="match status" value="1"/>
</dbReference>
<evidence type="ECO:0000313" key="3">
    <source>
        <dbReference type="EMBL" id="ACV81390.1"/>
    </source>
</evidence>
<name>C8XB98_NAKMY</name>
<dbReference type="OrthoDB" id="9792858at2"/>
<evidence type="ECO:0000256" key="1">
    <source>
        <dbReference type="ARBA" id="ARBA00023002"/>
    </source>
</evidence>
<dbReference type="EMBL" id="CP001737">
    <property type="protein sequence ID" value="ACV81390.1"/>
    <property type="molecule type" value="Genomic_DNA"/>
</dbReference>
<dbReference type="Proteomes" id="UP000002218">
    <property type="component" value="Chromosome"/>
</dbReference>
<proteinExistence type="predicted"/>
<evidence type="ECO:0000259" key="2">
    <source>
        <dbReference type="SMART" id="SM00903"/>
    </source>
</evidence>
<protein>
    <submittedName>
        <fullName evidence="3">Flavin reductase domain protein FMN-binding</fullName>
    </submittedName>
</protein>
<dbReference type="STRING" id="479431.Namu_5120"/>
<dbReference type="AlphaFoldDB" id="C8XB98"/>
<dbReference type="Pfam" id="PF01613">
    <property type="entry name" value="Flavin_Reduct"/>
    <property type="match status" value="1"/>
</dbReference>
<dbReference type="InterPro" id="IPR002563">
    <property type="entry name" value="Flavin_Rdtase-like_dom"/>
</dbReference>
<dbReference type="Gene3D" id="2.30.110.10">
    <property type="entry name" value="Electron Transport, Fmn-binding Protein, Chain A"/>
    <property type="match status" value="1"/>
</dbReference>
<dbReference type="KEGG" id="nml:Namu_5120"/>
<dbReference type="HOGENOM" id="CLU_059021_1_4_11"/>
<reference evidence="3 4" key="2">
    <citation type="journal article" date="2010" name="Stand. Genomic Sci.">
        <title>Complete genome sequence of Nakamurella multipartita type strain (Y-104).</title>
        <authorList>
            <person name="Tice H."/>
            <person name="Mayilraj S."/>
            <person name="Sims D."/>
            <person name="Lapidus A."/>
            <person name="Nolan M."/>
            <person name="Lucas S."/>
            <person name="Glavina Del Rio T."/>
            <person name="Copeland A."/>
            <person name="Cheng J.F."/>
            <person name="Meincke L."/>
            <person name="Bruce D."/>
            <person name="Goodwin L."/>
            <person name="Pitluck S."/>
            <person name="Ivanova N."/>
            <person name="Mavromatis K."/>
            <person name="Ovchinnikova G."/>
            <person name="Pati A."/>
            <person name="Chen A."/>
            <person name="Palaniappan K."/>
            <person name="Land M."/>
            <person name="Hauser L."/>
            <person name="Chang Y.J."/>
            <person name="Jeffries C.D."/>
            <person name="Detter J.C."/>
            <person name="Brettin T."/>
            <person name="Rohde M."/>
            <person name="Goker M."/>
            <person name="Bristow J."/>
            <person name="Eisen J.A."/>
            <person name="Markowitz V."/>
            <person name="Hugenholtz P."/>
            <person name="Kyrpides N.C."/>
            <person name="Klenk H.P."/>
            <person name="Chen F."/>
        </authorList>
    </citation>
    <scope>NUCLEOTIDE SEQUENCE [LARGE SCALE GENOMIC DNA]</scope>
    <source>
        <strain evidence="4">ATCC 700099 / DSM 44233 / CIP 104796 / JCM 9543 / NBRC 105858 / Y-104</strain>
    </source>
</reference>
<dbReference type="GO" id="GO:0010181">
    <property type="term" value="F:FMN binding"/>
    <property type="evidence" value="ECO:0007669"/>
    <property type="project" value="InterPro"/>
</dbReference>
<dbReference type="FunCoup" id="C8XB98">
    <property type="interactions" value="5"/>
</dbReference>
<accession>C8XB98</accession>
<dbReference type="PANTHER" id="PTHR30466">
    <property type="entry name" value="FLAVIN REDUCTASE"/>
    <property type="match status" value="1"/>
</dbReference>
<dbReference type="InterPro" id="IPR012349">
    <property type="entry name" value="Split_barrel_FMN-bd"/>
</dbReference>
<reference evidence="4" key="1">
    <citation type="submission" date="2009-09" db="EMBL/GenBank/DDBJ databases">
        <title>The complete genome of Nakamurella multipartita DSM 44233.</title>
        <authorList>
            <consortium name="US DOE Joint Genome Institute (JGI-PGF)"/>
            <person name="Lucas S."/>
            <person name="Copeland A."/>
            <person name="Lapidus A."/>
            <person name="Glavina del Rio T."/>
            <person name="Dalin E."/>
            <person name="Tice H."/>
            <person name="Bruce D."/>
            <person name="Goodwin L."/>
            <person name="Pitluck S."/>
            <person name="Kyrpides N."/>
            <person name="Mavromatis K."/>
            <person name="Ivanova N."/>
            <person name="Ovchinnikova G."/>
            <person name="Sims D."/>
            <person name="Meincke L."/>
            <person name="Brettin T."/>
            <person name="Detter J.C."/>
            <person name="Han C."/>
            <person name="Larimer F."/>
            <person name="Land M."/>
            <person name="Hauser L."/>
            <person name="Markowitz V."/>
            <person name="Cheng J.-F."/>
            <person name="Hugenholtz P."/>
            <person name="Woyke T."/>
            <person name="Wu D."/>
            <person name="Klenk H.-P."/>
            <person name="Eisen J.A."/>
        </authorList>
    </citation>
    <scope>NUCLEOTIDE SEQUENCE [LARGE SCALE GENOMIC DNA]</scope>
    <source>
        <strain evidence="4">ATCC 700099 / DSM 44233 / CIP 104796 / JCM 9543 / NBRC 105858 / Y-104</strain>
    </source>
</reference>
<dbReference type="eggNOG" id="COG1853">
    <property type="taxonomic scope" value="Bacteria"/>
</dbReference>
<dbReference type="PANTHER" id="PTHR30466:SF1">
    <property type="entry name" value="FMN REDUCTASE (NADH) RUTF"/>
    <property type="match status" value="1"/>
</dbReference>